<dbReference type="InterPro" id="IPR025659">
    <property type="entry name" value="Tubby-like_C"/>
</dbReference>
<evidence type="ECO:0000256" key="2">
    <source>
        <dbReference type="RuleBase" id="RU363116"/>
    </source>
</evidence>
<comment type="similarity">
    <text evidence="1 2">Belongs to the phospholipid scramblase family.</text>
</comment>
<dbReference type="Proteomes" id="UP001152320">
    <property type="component" value="Chromosome 21"/>
</dbReference>
<dbReference type="InterPro" id="IPR005552">
    <property type="entry name" value="Scramblase"/>
</dbReference>
<name>A0A9Q1BE33_HOLLE</name>
<comment type="function">
    <text evidence="2">May mediate accelerated ATP-independent bidirectional transbilayer migration of phospholipids upon binding calcium ions that results in a loss of phospholipid asymmetry in the plasma membrane.</text>
</comment>
<proteinExistence type="inferred from homology"/>
<reference evidence="3" key="1">
    <citation type="submission" date="2021-10" db="EMBL/GenBank/DDBJ databases">
        <title>Tropical sea cucumber genome reveals ecological adaptation and Cuvierian tubules defense mechanism.</title>
        <authorList>
            <person name="Chen T."/>
        </authorList>
    </citation>
    <scope>NUCLEOTIDE SEQUENCE</scope>
    <source>
        <strain evidence="3">Nanhai2018</strain>
        <tissue evidence="3">Muscle</tissue>
    </source>
</reference>
<keyword evidence="2" id="KW-0564">Palmitate</keyword>
<comment type="cofactor">
    <cofactor evidence="2">
        <name>Ca(2+)</name>
        <dbReference type="ChEBI" id="CHEBI:29108"/>
    </cofactor>
</comment>
<dbReference type="EMBL" id="JAIZAY010000021">
    <property type="protein sequence ID" value="KAJ8021272.1"/>
    <property type="molecule type" value="Genomic_DNA"/>
</dbReference>
<sequence length="151" mass="16849">MHIVDMGGQEIIRVNKPLQICAGTPCCIVGQNCCAFRIEVESPPGRTVGTVAQSCSIWRKPKFVVLDDDDNQVFSINGACLWPSWICCCCMCRDKTFRFYSKDGTEIGKCAKKWSGCVKEMFTAADNFSITCKVQLITIFNTMVSAITIYF</sequence>
<dbReference type="OrthoDB" id="444338at2759"/>
<comment type="caution">
    <text evidence="3">The sequence shown here is derived from an EMBL/GenBank/DDBJ whole genome shotgun (WGS) entry which is preliminary data.</text>
</comment>
<dbReference type="AlphaFoldDB" id="A0A9Q1BE33"/>
<dbReference type="Pfam" id="PF03803">
    <property type="entry name" value="Scramblase"/>
    <property type="match status" value="1"/>
</dbReference>
<gene>
    <name evidence="3" type="ORF">HOLleu_38424</name>
</gene>
<keyword evidence="2" id="KW-0106">Calcium</keyword>
<accession>A0A9Q1BE33</accession>
<dbReference type="GO" id="GO:0005886">
    <property type="term" value="C:plasma membrane"/>
    <property type="evidence" value="ECO:0007669"/>
    <property type="project" value="TreeGrafter"/>
</dbReference>
<dbReference type="GO" id="GO:0017128">
    <property type="term" value="F:phospholipid scramblase activity"/>
    <property type="evidence" value="ECO:0007669"/>
    <property type="project" value="InterPro"/>
</dbReference>
<protein>
    <recommendedName>
        <fullName evidence="2">Phospholipid scramblase</fullName>
    </recommendedName>
</protein>
<evidence type="ECO:0000313" key="4">
    <source>
        <dbReference type="Proteomes" id="UP001152320"/>
    </source>
</evidence>
<evidence type="ECO:0000313" key="3">
    <source>
        <dbReference type="EMBL" id="KAJ8021272.1"/>
    </source>
</evidence>
<evidence type="ECO:0000256" key="1">
    <source>
        <dbReference type="ARBA" id="ARBA00005350"/>
    </source>
</evidence>
<dbReference type="SUPFAM" id="SSF54518">
    <property type="entry name" value="Tubby C-terminal domain-like"/>
    <property type="match status" value="1"/>
</dbReference>
<keyword evidence="2" id="KW-0449">Lipoprotein</keyword>
<keyword evidence="4" id="KW-1185">Reference proteome</keyword>
<dbReference type="PANTHER" id="PTHR23248:SF63">
    <property type="entry name" value="PHOSPHOLIPID SCRAMBLASE"/>
    <property type="match status" value="1"/>
</dbReference>
<dbReference type="PANTHER" id="PTHR23248">
    <property type="entry name" value="PHOSPHOLIPID SCRAMBLASE-RELATED"/>
    <property type="match status" value="1"/>
</dbReference>
<organism evidence="3 4">
    <name type="scientific">Holothuria leucospilota</name>
    <name type="common">Black long sea cucumber</name>
    <name type="synonym">Mertensiothuria leucospilota</name>
    <dbReference type="NCBI Taxonomy" id="206669"/>
    <lineage>
        <taxon>Eukaryota</taxon>
        <taxon>Metazoa</taxon>
        <taxon>Echinodermata</taxon>
        <taxon>Eleutherozoa</taxon>
        <taxon>Echinozoa</taxon>
        <taxon>Holothuroidea</taxon>
        <taxon>Aspidochirotacea</taxon>
        <taxon>Aspidochirotida</taxon>
        <taxon>Holothuriidae</taxon>
        <taxon>Holothuria</taxon>
    </lineage>
</organism>